<proteinExistence type="predicted"/>
<protein>
    <submittedName>
        <fullName evidence="1">Uncharacterized protein</fullName>
    </submittedName>
</protein>
<name>A0A1F6T7G7_9PROT</name>
<evidence type="ECO:0000313" key="2">
    <source>
        <dbReference type="Proteomes" id="UP000178379"/>
    </source>
</evidence>
<dbReference type="EMBL" id="MFSQ01000044">
    <property type="protein sequence ID" value="OGI40985.1"/>
    <property type="molecule type" value="Genomic_DNA"/>
</dbReference>
<gene>
    <name evidence="1" type="ORF">A2140_02285</name>
</gene>
<dbReference type="Gene3D" id="3.90.10.10">
    <property type="entry name" value="Cytochrome C3"/>
    <property type="match status" value="2"/>
</dbReference>
<accession>A0A1F6T7G7</accession>
<dbReference type="Proteomes" id="UP000178379">
    <property type="component" value="Unassembled WGS sequence"/>
</dbReference>
<dbReference type="STRING" id="1817756.A2140_02285"/>
<sequence length="261" mass="27481">MNESCDNCHGTTTFLGARFNHGAVAPGSCATCHNGTRAAGKPNDAAHQHTAACDQCHNTSTFLGARFNHTVAGVAPGSCATCHGTGGGARTKVPVPHYAGSCDNCHNTNTFVGAKFDHSAVTPGTCTTCHGTGGTAKTKVPVPHFSGSCDLCHTTSAFTPNRSYTHISAFYKAHNSGAQCYDCHTSHTNVANWPSSTYKPDCAGCHATKYKPDKHKKYGSVLYTVSELRNCAGSCHEYTDSTLTTISKTRNSKHRSTDGGF</sequence>
<dbReference type="InterPro" id="IPR036280">
    <property type="entry name" value="Multihaem_cyt_sf"/>
</dbReference>
<organism evidence="1 2">
    <name type="scientific">Candidatus Muproteobacteria bacterium RBG_16_62_13</name>
    <dbReference type="NCBI Taxonomy" id="1817756"/>
    <lineage>
        <taxon>Bacteria</taxon>
        <taxon>Pseudomonadati</taxon>
        <taxon>Pseudomonadota</taxon>
        <taxon>Candidatus Muproteobacteria</taxon>
    </lineage>
</organism>
<comment type="caution">
    <text evidence="1">The sequence shown here is derived from an EMBL/GenBank/DDBJ whole genome shotgun (WGS) entry which is preliminary data.</text>
</comment>
<dbReference type="SUPFAM" id="SSF48695">
    <property type="entry name" value="Multiheme cytochromes"/>
    <property type="match status" value="1"/>
</dbReference>
<reference evidence="1 2" key="1">
    <citation type="journal article" date="2016" name="Nat. Commun.">
        <title>Thousands of microbial genomes shed light on interconnected biogeochemical processes in an aquifer system.</title>
        <authorList>
            <person name="Anantharaman K."/>
            <person name="Brown C.T."/>
            <person name="Hug L.A."/>
            <person name="Sharon I."/>
            <person name="Castelle C.J."/>
            <person name="Probst A.J."/>
            <person name="Thomas B.C."/>
            <person name="Singh A."/>
            <person name="Wilkins M.J."/>
            <person name="Karaoz U."/>
            <person name="Brodie E.L."/>
            <person name="Williams K.H."/>
            <person name="Hubbard S.S."/>
            <person name="Banfield J.F."/>
        </authorList>
    </citation>
    <scope>NUCLEOTIDE SEQUENCE [LARGE SCALE GENOMIC DNA]</scope>
</reference>
<dbReference type="AlphaFoldDB" id="A0A1F6T7G7"/>
<evidence type="ECO:0000313" key="1">
    <source>
        <dbReference type="EMBL" id="OGI40985.1"/>
    </source>
</evidence>